<proteinExistence type="predicted"/>
<gene>
    <name evidence="2" type="ORF">J2S43_001460</name>
</gene>
<dbReference type="EMBL" id="JAUSRA010000001">
    <property type="protein sequence ID" value="MDP9792948.1"/>
    <property type="molecule type" value="Genomic_DNA"/>
</dbReference>
<evidence type="ECO:0000313" key="3">
    <source>
        <dbReference type="Proteomes" id="UP001240984"/>
    </source>
</evidence>
<reference evidence="2 3" key="1">
    <citation type="submission" date="2023-07" db="EMBL/GenBank/DDBJ databases">
        <title>Sequencing the genomes of 1000 actinobacteria strains.</title>
        <authorList>
            <person name="Klenk H.-P."/>
        </authorList>
    </citation>
    <scope>NUCLEOTIDE SEQUENCE [LARGE SCALE GENOMIC DNA]</scope>
    <source>
        <strain evidence="2 3">DSM 44710</strain>
    </source>
</reference>
<accession>A0ABT9MNT5</accession>
<keyword evidence="1" id="KW-1133">Transmembrane helix</keyword>
<keyword evidence="3" id="KW-1185">Reference proteome</keyword>
<dbReference type="InterPro" id="IPR045428">
    <property type="entry name" value="EACC1"/>
</dbReference>
<feature type="transmembrane region" description="Helical" evidence="1">
    <location>
        <begin position="51"/>
        <end position="72"/>
    </location>
</feature>
<comment type="caution">
    <text evidence="2">The sequence shown here is derived from an EMBL/GenBank/DDBJ whole genome shotgun (WGS) entry which is preliminary data.</text>
</comment>
<keyword evidence="1" id="KW-0812">Transmembrane</keyword>
<dbReference type="Pfam" id="PF19953">
    <property type="entry name" value="EACC1"/>
    <property type="match status" value="1"/>
</dbReference>
<dbReference type="Proteomes" id="UP001240984">
    <property type="component" value="Unassembled WGS sequence"/>
</dbReference>
<keyword evidence="1" id="KW-0472">Membrane</keyword>
<sequence>MHATITLDDDRIQDLPSLYAWLQQDDEFRGRVTAVAGKLRPGDMGGATETLMVALGAGGAVTALISAVGGWLTARRTKLSIEINDGDRSRRVEIDSANAGAAAKLLREVFEATGDPS</sequence>
<protein>
    <submittedName>
        <fullName evidence="2">Uncharacterized protein</fullName>
    </submittedName>
</protein>
<evidence type="ECO:0000313" key="2">
    <source>
        <dbReference type="EMBL" id="MDP9792948.1"/>
    </source>
</evidence>
<name>A0ABT9MNT5_9ACTN</name>
<organism evidence="2 3">
    <name type="scientific">Catenuloplanes nepalensis</name>
    <dbReference type="NCBI Taxonomy" id="587533"/>
    <lineage>
        <taxon>Bacteria</taxon>
        <taxon>Bacillati</taxon>
        <taxon>Actinomycetota</taxon>
        <taxon>Actinomycetes</taxon>
        <taxon>Micromonosporales</taxon>
        <taxon>Micromonosporaceae</taxon>
        <taxon>Catenuloplanes</taxon>
    </lineage>
</organism>
<evidence type="ECO:0000256" key="1">
    <source>
        <dbReference type="SAM" id="Phobius"/>
    </source>
</evidence>
<dbReference type="RefSeq" id="WP_306827834.1">
    <property type="nucleotide sequence ID" value="NZ_JAUSRA010000001.1"/>
</dbReference>